<dbReference type="OrthoDB" id="86048at2"/>
<dbReference type="Proteomes" id="UP000191153">
    <property type="component" value="Unassembled WGS sequence"/>
</dbReference>
<dbReference type="RefSeq" id="WP_078694406.1">
    <property type="nucleotide sequence ID" value="NZ_FUWX01000015.1"/>
</dbReference>
<evidence type="ECO:0008006" key="3">
    <source>
        <dbReference type="Google" id="ProtNLM"/>
    </source>
</evidence>
<evidence type="ECO:0000313" key="2">
    <source>
        <dbReference type="Proteomes" id="UP000191153"/>
    </source>
</evidence>
<gene>
    <name evidence="1" type="ORF">SAMN02745174_01942</name>
</gene>
<accession>A0A1T4PKU8</accession>
<proteinExistence type="predicted"/>
<reference evidence="1 2" key="1">
    <citation type="submission" date="2017-02" db="EMBL/GenBank/DDBJ databases">
        <authorList>
            <person name="Peterson S.W."/>
        </authorList>
    </citation>
    <scope>NUCLEOTIDE SEQUENCE [LARGE SCALE GENOMIC DNA]</scope>
    <source>
        <strain evidence="1 2">ATCC 700028</strain>
    </source>
</reference>
<organism evidence="1 2">
    <name type="scientific">Cetobacterium ceti</name>
    <dbReference type="NCBI Taxonomy" id="180163"/>
    <lineage>
        <taxon>Bacteria</taxon>
        <taxon>Fusobacteriati</taxon>
        <taxon>Fusobacteriota</taxon>
        <taxon>Fusobacteriia</taxon>
        <taxon>Fusobacteriales</taxon>
        <taxon>Fusobacteriaceae</taxon>
        <taxon>Cetobacterium</taxon>
    </lineage>
</organism>
<evidence type="ECO:0000313" key="1">
    <source>
        <dbReference type="EMBL" id="SJZ92112.1"/>
    </source>
</evidence>
<dbReference type="AlphaFoldDB" id="A0A1T4PKU8"/>
<dbReference type="STRING" id="180163.SAMN02745174_01942"/>
<dbReference type="EMBL" id="FUWX01000015">
    <property type="protein sequence ID" value="SJZ92112.1"/>
    <property type="molecule type" value="Genomic_DNA"/>
</dbReference>
<protein>
    <recommendedName>
        <fullName evidence="3">Universal stress protein family protein</fullName>
    </recommendedName>
</protein>
<name>A0A1T4PKU8_9FUSO</name>
<keyword evidence="2" id="KW-1185">Reference proteome</keyword>
<sequence>MRRALLLFSCEVDRKDLIESAVYLKEKFNFDILPLYVRDIRRDEIVPMSVEGMVLDPGNDLMTEQWKNFEDMELRKIRTALEKHGINSKLNVEIGLVPEIVRTYLKKCDLLIFGKGEIISENVITLLKDQYKPIIMVKDAPLSMEKVGIATDDGVKINKSLSNFLNLFPGIDKFLMLSWNYEPEENNLLDLLKYKEKEVTFMNFKDDSGKVEFYNKVRELDILIMGNLSRSYFFEMITRRKGLNILENAETTMFIG</sequence>